<organism evidence="1 2">
    <name type="scientific">Hypoxylon rubiginosum</name>
    <dbReference type="NCBI Taxonomy" id="110542"/>
    <lineage>
        <taxon>Eukaryota</taxon>
        <taxon>Fungi</taxon>
        <taxon>Dikarya</taxon>
        <taxon>Ascomycota</taxon>
        <taxon>Pezizomycotina</taxon>
        <taxon>Sordariomycetes</taxon>
        <taxon>Xylariomycetidae</taxon>
        <taxon>Xylariales</taxon>
        <taxon>Hypoxylaceae</taxon>
        <taxon>Hypoxylon</taxon>
    </lineage>
</organism>
<gene>
    <name evidence="1" type="ORF">F4821DRAFT_270351</name>
</gene>
<evidence type="ECO:0000313" key="2">
    <source>
        <dbReference type="Proteomes" id="UP001497680"/>
    </source>
</evidence>
<keyword evidence="2" id="KW-1185">Reference proteome</keyword>
<proteinExistence type="predicted"/>
<evidence type="ECO:0000313" key="1">
    <source>
        <dbReference type="EMBL" id="KAI6085865.1"/>
    </source>
</evidence>
<dbReference type="EMBL" id="MU394321">
    <property type="protein sequence ID" value="KAI6085865.1"/>
    <property type="molecule type" value="Genomic_DNA"/>
</dbReference>
<dbReference type="Proteomes" id="UP001497680">
    <property type="component" value="Unassembled WGS sequence"/>
</dbReference>
<comment type="caution">
    <text evidence="1">The sequence shown here is derived from an EMBL/GenBank/DDBJ whole genome shotgun (WGS) entry which is preliminary data.</text>
</comment>
<accession>A0ACC0CZW1</accession>
<protein>
    <submittedName>
        <fullName evidence="1">Uncharacterized protein</fullName>
    </submittedName>
</protein>
<name>A0ACC0CZW1_9PEZI</name>
<reference evidence="1 2" key="1">
    <citation type="journal article" date="2022" name="New Phytol.">
        <title>Ecological generalism drives hyperdiversity of secondary metabolite gene clusters in xylarialean endophytes.</title>
        <authorList>
            <person name="Franco M.E.E."/>
            <person name="Wisecaver J.H."/>
            <person name="Arnold A.E."/>
            <person name="Ju Y.M."/>
            <person name="Slot J.C."/>
            <person name="Ahrendt S."/>
            <person name="Moore L.P."/>
            <person name="Eastman K.E."/>
            <person name="Scott K."/>
            <person name="Konkel Z."/>
            <person name="Mondo S.J."/>
            <person name="Kuo A."/>
            <person name="Hayes R.D."/>
            <person name="Haridas S."/>
            <person name="Andreopoulos B."/>
            <person name="Riley R."/>
            <person name="LaButti K."/>
            <person name="Pangilinan J."/>
            <person name="Lipzen A."/>
            <person name="Amirebrahimi M."/>
            <person name="Yan J."/>
            <person name="Adam C."/>
            <person name="Keymanesh K."/>
            <person name="Ng V."/>
            <person name="Louie K."/>
            <person name="Northen T."/>
            <person name="Drula E."/>
            <person name="Henrissat B."/>
            <person name="Hsieh H.M."/>
            <person name="Youens-Clark K."/>
            <person name="Lutzoni F."/>
            <person name="Miadlikowska J."/>
            <person name="Eastwood D.C."/>
            <person name="Hamelin R.C."/>
            <person name="Grigoriev I.V."/>
            <person name="U'Ren J.M."/>
        </authorList>
    </citation>
    <scope>NUCLEOTIDE SEQUENCE [LARGE SCALE GENOMIC DNA]</scope>
    <source>
        <strain evidence="1 2">ER1909</strain>
    </source>
</reference>
<sequence>MDHARCAALHNYLVDYRLAAEGLNLAANRDTFMSRHGAATSAILPRLHPSLAAFLAAARIIRFPFLFAHGFPNPGVSNDLVGLIDNGLADLYSEPEDCLVRLYLPVIESGGESGGGLIYHQTRHVATFSMNADDADYALPVDEHPMNWHPLETVLSNWISLIRLGKVVASPAPRGLFGSEKIGPWEWRPYGNGQVAACVAAWDRLCGAIEARQDAAATPAGMVDDGYHHPGEPLLTPVALNAANIPDPSFAREFLNRARRPPRIHRIAPGLSLPPADEPSFAAAQPYAHLLPPGDATQQDEGVLMPPVYLFFSGAYDAPVDVAGWRSPFRGCLAVDDAEAARVLPARVPAGLYTEGVARGRDLECAEEGFRLLLPFAVAGARRSDGSEVDDDVAGGLFQHGYKPFGGNYHRPQRLERLLDHWAGLVRRGVWAVGPRGVEGGLEVFRNATGGGMDYIIPPSW</sequence>